<feature type="transmembrane region" description="Helical" evidence="1">
    <location>
        <begin position="52"/>
        <end position="77"/>
    </location>
</feature>
<keyword evidence="3" id="KW-1185">Reference proteome</keyword>
<evidence type="ECO:0000313" key="2">
    <source>
        <dbReference type="EMBL" id="NIJ55957.1"/>
    </source>
</evidence>
<proteinExistence type="predicted"/>
<evidence type="ECO:0000313" key="3">
    <source>
        <dbReference type="Proteomes" id="UP001179181"/>
    </source>
</evidence>
<dbReference type="InterPro" id="IPR030802">
    <property type="entry name" value="Permease_MalE"/>
</dbReference>
<evidence type="ECO:0000256" key="1">
    <source>
        <dbReference type="SAM" id="Phobius"/>
    </source>
</evidence>
<gene>
    <name evidence="2" type="ORF">FHS68_005152</name>
</gene>
<dbReference type="Proteomes" id="UP001179181">
    <property type="component" value="Unassembled WGS sequence"/>
</dbReference>
<dbReference type="PANTHER" id="PTHR30188:SF4">
    <property type="entry name" value="PROTEIN TRIGALACTOSYLDIACYLGLYCEROL 1, CHLOROPLASTIC"/>
    <property type="match status" value="1"/>
</dbReference>
<keyword evidence="1" id="KW-0472">Membrane</keyword>
<organism evidence="2 3">
    <name type="scientific">Dyadobacter arcticus</name>
    <dbReference type="NCBI Taxonomy" id="1078754"/>
    <lineage>
        <taxon>Bacteria</taxon>
        <taxon>Pseudomonadati</taxon>
        <taxon>Bacteroidota</taxon>
        <taxon>Cytophagia</taxon>
        <taxon>Cytophagales</taxon>
        <taxon>Spirosomataceae</taxon>
        <taxon>Dyadobacter</taxon>
    </lineage>
</organism>
<accession>A0ABX0USM2</accession>
<dbReference type="PANTHER" id="PTHR30188">
    <property type="entry name" value="ABC TRANSPORTER PERMEASE PROTEIN-RELATED"/>
    <property type="match status" value="1"/>
</dbReference>
<reference evidence="2 3" key="1">
    <citation type="submission" date="2020-03" db="EMBL/GenBank/DDBJ databases">
        <title>Genomic Encyclopedia of Type Strains, Phase IV (KMG-IV): sequencing the most valuable type-strain genomes for metagenomic binning, comparative biology and taxonomic classification.</title>
        <authorList>
            <person name="Goeker M."/>
        </authorList>
    </citation>
    <scope>NUCLEOTIDE SEQUENCE [LARGE SCALE GENOMIC DNA]</scope>
    <source>
        <strain evidence="2 3">DSM 102865</strain>
    </source>
</reference>
<protein>
    <submittedName>
        <fullName evidence="2">Phospholipid/cholesterol/gamma-HCH transport system permease protein</fullName>
    </submittedName>
</protein>
<feature type="transmembrane region" description="Helical" evidence="1">
    <location>
        <begin position="202"/>
        <end position="222"/>
    </location>
</feature>
<feature type="transmembrane region" description="Helical" evidence="1">
    <location>
        <begin position="157"/>
        <end position="182"/>
    </location>
</feature>
<comment type="caution">
    <text evidence="2">The sequence shown here is derived from an EMBL/GenBank/DDBJ whole genome shotgun (WGS) entry which is preliminary data.</text>
</comment>
<sequence>MDSFFRLLLFLPNFPENIEYNQDIMSVIGKYFIFLGTLFSKGEKLPVYWRRLMEECVGIGVSSIFIVAIVSTFIGAVSCIQTAYNLVSPIIPVSTVALIVRDMEILELAPTITCVVLAGKVGSNIASELGTMRITEQIDALEVMGINSSSYLVLPKVIAAMLTFPMLVIFSAFLGIMGGYLAGTLTGVITERDYLYGIRDSFVPYNIFFMCIKPFVFGFLIASISSFKGYFTEGGALEVGKSSTDAVTNSCISVLIADYLLAQLLL</sequence>
<dbReference type="EMBL" id="JAASQJ010000007">
    <property type="protein sequence ID" value="NIJ55957.1"/>
    <property type="molecule type" value="Genomic_DNA"/>
</dbReference>
<dbReference type="Pfam" id="PF02405">
    <property type="entry name" value="MlaE"/>
    <property type="match status" value="1"/>
</dbReference>
<keyword evidence="1" id="KW-1133">Transmembrane helix</keyword>
<keyword evidence="1" id="KW-0812">Transmembrane</keyword>
<name>A0ABX0USM2_9BACT</name>